<organism evidence="1 2">
    <name type="scientific">Rhizobium meliloti</name>
    <name type="common">Ensifer meliloti</name>
    <name type="synonym">Sinorhizobium meliloti</name>
    <dbReference type="NCBI Taxonomy" id="382"/>
    <lineage>
        <taxon>Bacteria</taxon>
        <taxon>Pseudomonadati</taxon>
        <taxon>Pseudomonadota</taxon>
        <taxon>Alphaproteobacteria</taxon>
        <taxon>Hyphomicrobiales</taxon>
        <taxon>Rhizobiaceae</taxon>
        <taxon>Sinorhizobium/Ensifer group</taxon>
        <taxon>Sinorhizobium</taxon>
    </lineage>
</organism>
<evidence type="ECO:0000313" key="2">
    <source>
        <dbReference type="Proteomes" id="UP000429484"/>
    </source>
</evidence>
<comment type="caution">
    <text evidence="1">The sequence shown here is derived from an EMBL/GenBank/DDBJ whole genome shotgun (WGS) entry which is preliminary data.</text>
</comment>
<protein>
    <submittedName>
        <fullName evidence="1">Uncharacterized protein</fullName>
    </submittedName>
</protein>
<dbReference type="Proteomes" id="UP000429484">
    <property type="component" value="Unassembled WGS sequence"/>
</dbReference>
<dbReference type="EMBL" id="WISR01000163">
    <property type="protein sequence ID" value="MQW35049.1"/>
    <property type="molecule type" value="Genomic_DNA"/>
</dbReference>
<gene>
    <name evidence="1" type="ORF">GHK53_20270</name>
</gene>
<evidence type="ECO:0000313" key="1">
    <source>
        <dbReference type="EMBL" id="MQW35049.1"/>
    </source>
</evidence>
<name>A0AAW9TSQ9_RHIML</name>
<sequence length="90" mass="9667">MSSNVIQFPEFVGVEIFCAVVTSATIIGADGARPSLRDVGKRIYYVDVIEAGGGRICMWSGPDIIQARQEAEECRGEFGGRIRDLTGDAA</sequence>
<reference evidence="1 2" key="1">
    <citation type="journal article" date="2013" name="Genome Biol.">
        <title>Comparative genomics of the core and accessory genomes of 48 Sinorhizobium strains comprising five genospecies.</title>
        <authorList>
            <person name="Sugawara M."/>
            <person name="Epstein B."/>
            <person name="Badgley B.D."/>
            <person name="Unno T."/>
            <person name="Xu L."/>
            <person name="Reese J."/>
            <person name="Gyaneshwar P."/>
            <person name="Denny R."/>
            <person name="Mudge J."/>
            <person name="Bharti A.K."/>
            <person name="Farmer A.D."/>
            <person name="May G.D."/>
            <person name="Woodward J.E."/>
            <person name="Medigue C."/>
            <person name="Vallenet D."/>
            <person name="Lajus A."/>
            <person name="Rouy Z."/>
            <person name="Martinez-Vaz B."/>
            <person name="Tiffin P."/>
            <person name="Young N.D."/>
            <person name="Sadowsky M.J."/>
        </authorList>
    </citation>
    <scope>NUCLEOTIDE SEQUENCE [LARGE SCALE GENOMIC DNA]</scope>
    <source>
        <strain evidence="1 2">N6B1</strain>
    </source>
</reference>
<dbReference type="RefSeq" id="WP_127635580.1">
    <property type="nucleotide sequence ID" value="NZ_JAMKQB010000051.1"/>
</dbReference>
<proteinExistence type="predicted"/>
<dbReference type="AlphaFoldDB" id="A0AAW9TSQ9"/>
<accession>A0AAW9TSQ9</accession>